<accession>A0ABS1CCV7</accession>
<sequence>MRPGPDPTTESGQTSGLYRKKSGASTRKETDHAPNETSSTMDCDEFKRRLLTDPMDTDPEFRGHARDCPPCAAEAKRALAFEAELRRALAAETGTPLPHERGARRRWLLLGLLPLLAAAVWWALQLAPTAFGDAEGQQLGRLAVAHVTSEPDLLDTSGRGPVPLPQARLLLHNLGVDGPPHLAAGPTLRYAGPCRIGEQRGAHLVMDGDRGPVTALVLPATPRAGSARVRVDGFDALLLPRGDGAVALVGAPGEPLGALASRLGLRQRPQDAPPLRP</sequence>
<gene>
    <name evidence="3" type="ORF">CKO31_03080</name>
</gene>
<evidence type="ECO:0008006" key="5">
    <source>
        <dbReference type="Google" id="ProtNLM"/>
    </source>
</evidence>
<keyword evidence="2" id="KW-0472">Membrane</keyword>
<keyword evidence="4" id="KW-1185">Reference proteome</keyword>
<evidence type="ECO:0000313" key="3">
    <source>
        <dbReference type="EMBL" id="MBK1629738.1"/>
    </source>
</evidence>
<dbReference type="Pfam" id="PF11859">
    <property type="entry name" value="DUF3379"/>
    <property type="match status" value="1"/>
</dbReference>
<dbReference type="InterPro" id="IPR021806">
    <property type="entry name" value="DUF3379"/>
</dbReference>
<name>A0ABS1CCV7_9GAMM</name>
<organism evidence="3 4">
    <name type="scientific">Thiohalocapsa halophila</name>
    <dbReference type="NCBI Taxonomy" id="69359"/>
    <lineage>
        <taxon>Bacteria</taxon>
        <taxon>Pseudomonadati</taxon>
        <taxon>Pseudomonadota</taxon>
        <taxon>Gammaproteobacteria</taxon>
        <taxon>Chromatiales</taxon>
        <taxon>Chromatiaceae</taxon>
        <taxon>Thiohalocapsa</taxon>
    </lineage>
</organism>
<evidence type="ECO:0000256" key="1">
    <source>
        <dbReference type="SAM" id="MobiDB-lite"/>
    </source>
</evidence>
<proteinExistence type="predicted"/>
<dbReference type="EMBL" id="NRRV01000004">
    <property type="protein sequence ID" value="MBK1629738.1"/>
    <property type="molecule type" value="Genomic_DNA"/>
</dbReference>
<keyword evidence="2" id="KW-0812">Transmembrane</keyword>
<reference evidence="3 4" key="1">
    <citation type="journal article" date="2020" name="Microorganisms">
        <title>Osmotic Adaptation and Compatible Solute Biosynthesis of Phototrophic Bacteria as Revealed from Genome Analyses.</title>
        <authorList>
            <person name="Imhoff J.F."/>
            <person name="Rahn T."/>
            <person name="Kunzel S."/>
            <person name="Keller A."/>
            <person name="Neulinger S.C."/>
        </authorList>
    </citation>
    <scope>NUCLEOTIDE SEQUENCE [LARGE SCALE GENOMIC DNA]</scope>
    <source>
        <strain evidence="3 4">DSM 6210</strain>
    </source>
</reference>
<dbReference type="Proteomes" id="UP000748752">
    <property type="component" value="Unassembled WGS sequence"/>
</dbReference>
<feature type="transmembrane region" description="Helical" evidence="2">
    <location>
        <begin position="107"/>
        <end position="124"/>
    </location>
</feature>
<protein>
    <recommendedName>
        <fullName evidence="5">Zinc-finger domain-containing protein</fullName>
    </recommendedName>
</protein>
<comment type="caution">
    <text evidence="3">The sequence shown here is derived from an EMBL/GenBank/DDBJ whole genome shotgun (WGS) entry which is preliminary data.</text>
</comment>
<evidence type="ECO:0000256" key="2">
    <source>
        <dbReference type="SAM" id="Phobius"/>
    </source>
</evidence>
<feature type="region of interest" description="Disordered" evidence="1">
    <location>
        <begin position="1"/>
        <end position="46"/>
    </location>
</feature>
<keyword evidence="2" id="KW-1133">Transmembrane helix</keyword>
<evidence type="ECO:0000313" key="4">
    <source>
        <dbReference type="Proteomes" id="UP000748752"/>
    </source>
</evidence>